<feature type="region of interest" description="Disordered" evidence="1">
    <location>
        <begin position="1757"/>
        <end position="1808"/>
    </location>
</feature>
<feature type="domain" description="Tudor" evidence="2">
    <location>
        <begin position="715"/>
        <end position="773"/>
    </location>
</feature>
<reference evidence="3 4" key="1">
    <citation type="submission" date="2020-02" db="EMBL/GenBank/DDBJ databases">
        <title>Esox lucius (northern pike) genome, fEsoLuc1, primary haplotype.</title>
        <authorList>
            <person name="Myers G."/>
            <person name="Karagic N."/>
            <person name="Meyer A."/>
            <person name="Pippel M."/>
            <person name="Reichard M."/>
            <person name="Winkler S."/>
            <person name="Tracey A."/>
            <person name="Sims Y."/>
            <person name="Howe K."/>
            <person name="Rhie A."/>
            <person name="Formenti G."/>
            <person name="Durbin R."/>
            <person name="Fedrigo O."/>
            <person name="Jarvis E.D."/>
        </authorList>
    </citation>
    <scope>NUCLEOTIDE SEQUENCE [LARGE SCALE GENOMIC DNA]</scope>
</reference>
<reference evidence="3" key="3">
    <citation type="submission" date="2025-09" db="UniProtKB">
        <authorList>
            <consortium name="Ensembl"/>
        </authorList>
    </citation>
    <scope>IDENTIFICATION</scope>
</reference>
<dbReference type="Gene3D" id="2.30.30.140">
    <property type="match status" value="7"/>
</dbReference>
<dbReference type="SMART" id="SM00333">
    <property type="entry name" value="TUDOR"/>
    <property type="match status" value="7"/>
</dbReference>
<proteinExistence type="predicted"/>
<feature type="compositionally biased region" description="Polar residues" evidence="1">
    <location>
        <begin position="1352"/>
        <end position="1361"/>
    </location>
</feature>
<dbReference type="PANTHER" id="PTHR22948">
    <property type="entry name" value="TUDOR DOMAIN CONTAINING PROTEIN"/>
    <property type="match status" value="1"/>
</dbReference>
<feature type="region of interest" description="Disordered" evidence="1">
    <location>
        <begin position="1351"/>
        <end position="1381"/>
    </location>
</feature>
<keyword evidence="4" id="KW-1185">Reference proteome</keyword>
<dbReference type="Ensembl" id="ENSELUT00000093469.1">
    <property type="protein sequence ID" value="ENSELUP00000095584.1"/>
    <property type="gene ID" value="ENSELUG00000021445.3"/>
</dbReference>
<feature type="compositionally biased region" description="Basic and acidic residues" evidence="1">
    <location>
        <begin position="1129"/>
        <end position="1145"/>
    </location>
</feature>
<protein>
    <recommendedName>
        <fullName evidence="2">Tudor domain-containing protein</fullName>
    </recommendedName>
</protein>
<reference evidence="3" key="2">
    <citation type="submission" date="2025-08" db="UniProtKB">
        <authorList>
            <consortium name="Ensembl"/>
        </authorList>
    </citation>
    <scope>IDENTIFICATION</scope>
</reference>
<dbReference type="PANTHER" id="PTHR22948:SF7">
    <property type="entry name" value="TUDOR DOMAIN-CONTAINING PROTEIN 15"/>
    <property type="match status" value="1"/>
</dbReference>
<feature type="domain" description="Tudor" evidence="2">
    <location>
        <begin position="491"/>
        <end position="549"/>
    </location>
</feature>
<feature type="domain" description="Tudor" evidence="2">
    <location>
        <begin position="928"/>
        <end position="987"/>
    </location>
</feature>
<dbReference type="InterPro" id="IPR035437">
    <property type="entry name" value="SNase_OB-fold_sf"/>
</dbReference>
<feature type="domain" description="Tudor" evidence="2">
    <location>
        <begin position="1222"/>
        <end position="1281"/>
    </location>
</feature>
<evidence type="ECO:0000313" key="4">
    <source>
        <dbReference type="Proteomes" id="UP000265140"/>
    </source>
</evidence>
<organism evidence="3 4">
    <name type="scientific">Esox lucius</name>
    <name type="common">Northern pike</name>
    <dbReference type="NCBI Taxonomy" id="8010"/>
    <lineage>
        <taxon>Eukaryota</taxon>
        <taxon>Metazoa</taxon>
        <taxon>Chordata</taxon>
        <taxon>Craniata</taxon>
        <taxon>Vertebrata</taxon>
        <taxon>Euteleostomi</taxon>
        <taxon>Actinopterygii</taxon>
        <taxon>Neopterygii</taxon>
        <taxon>Teleostei</taxon>
        <taxon>Protacanthopterygii</taxon>
        <taxon>Esociformes</taxon>
        <taxon>Esocidae</taxon>
        <taxon>Esox</taxon>
    </lineage>
</organism>
<evidence type="ECO:0000259" key="2">
    <source>
        <dbReference type="PROSITE" id="PS50304"/>
    </source>
</evidence>
<feature type="compositionally biased region" description="Polar residues" evidence="1">
    <location>
        <begin position="1103"/>
        <end position="1128"/>
    </location>
</feature>
<dbReference type="FunFam" id="2.30.30.140:FF:000018">
    <property type="entry name" value="Serine/threonine-protein kinase 31"/>
    <property type="match status" value="1"/>
</dbReference>
<dbReference type="InterPro" id="IPR002999">
    <property type="entry name" value="Tudor"/>
</dbReference>
<dbReference type="PROSITE" id="PS50304">
    <property type="entry name" value="TUDOR"/>
    <property type="match status" value="6"/>
</dbReference>
<dbReference type="InterPro" id="IPR047450">
    <property type="entry name" value="Tudor_TDRD15_rpt1"/>
</dbReference>
<dbReference type="CDD" id="cd20436">
    <property type="entry name" value="Tudor_TDRD15_rpt1"/>
    <property type="match status" value="1"/>
</dbReference>
<dbReference type="Proteomes" id="UP000265140">
    <property type="component" value="Chromosome 18"/>
</dbReference>
<evidence type="ECO:0000313" key="3">
    <source>
        <dbReference type="Ensembl" id="ENSELUP00000095584.1"/>
    </source>
</evidence>
<feature type="domain" description="Tudor" evidence="2">
    <location>
        <begin position="63"/>
        <end position="121"/>
    </location>
</feature>
<dbReference type="InterPro" id="IPR050621">
    <property type="entry name" value="Tudor_domain_containing"/>
</dbReference>
<sequence>LMNIPNIHIAPCALWPLDLKLTHVSCIPGDTLVHFQGQYLTICELDYDILQVEIQNAYKTNEAVELGEFCLVEDVLTNRWFRGRVQNHQKDLFDVFLIDHGNVLSVTASHLAKALDELFMLPPKIICGFFANVLPLRENWDSSSEKYFTSLIGSEMKGYVHALLPHKVLILEAPGINKDLFRLSLGKHVDTDTFLLLVEILTELPLKQNIEPVPDLLIDKQDGQELSFKPFRSFYCQMASMVKDLKEMLDKLALYCESKRKVPTQKCADNLGLLCSVKGKDEKWHRGFVQFLPVNSKVRVLFVDYGFCESVKVDNVLQLPPDFLSTPIMAFPCALSCLAGQDEALKIQQMNCFKKGLLGGDLNVEINGFDQEQNLYSVTIFSAEDHAAVDAYSTQDVSEQKKCSLVCETEQTFPLNGYMYYETAIVQAMDNSVIVEEIQQHSVFEGYVEYVLNPGAFWLRTNKRNQDFEEMMKDIYKHFSQVKLDEGILENPEPGALCCAMHEMDMQYYRAIVTDTLDNGAEVFFIDFGNTEKVPYMFIKQIPDKFAIEPAFAFSCSLVNVVPFDDVWTISSINCFRQAVSNKTLLVHIVNITKARYVVDLYEKDFNKSCEKGKVNEKGSNTSGVPRNLHKKTCDISKSDGFENAPEVPISRTPINQAAAMKFKEVKFKPGSEIAVRCSHINTPSDFWCQMQNKIPNLEEMMDAIQQYYQKHSLPMQSGSTCVVKSEEDGRWYRACIIGAEKDEVEVIFVDYGKVAKVNMYHLQAIVPEFLELEGQAFRCSLYNLIEPAKGSCSDWGSEASNLLKEFAQGQSVKLTCNVHAQLYMKHKGLCNVVNLYNSDQNAVKKLVERGLAREVKTPIQLMPSVWPHSFVYSSFNLRCGNVEQVYVTHVCSPWEIYCQLDRNSEIIQDLMEKVAMESEQIQRAKFGPSIGKLCLAKYDEDGQWYRGVAYPIQETLLVNVFFVDYGNMRIVEKHNVMSIPRHSSDLLFTPMQALRCSLSHIKKAENVAEVNKWMEKSILNKTLKAIVVGKNDDGAVFLYMYDGDLNINKKVKELIGSQKPKEKKSSSGPVNGHKGQIEQMTNQTRITKDRKSLKPTRKKVSFCNQYKHQKQSSNAQKANSPKCPNSQKDLEDQRQGKESTEGIKRDVQTVFHTKLPNLSQLPTDPKLKSGFRGLGFVSHINNINSFFIQMQDDEENIVKIAEDLNSDLLGDVVRNNTTLVDLRIYDLVAAEFEEDGAIYRAVVRDYASSDHFKVEFIDYGNTATVTKDKIYTLTDVFLMQCRLSMPCTLLNSDSYKSDAAFVDAVMGKPLMVEVVSRFGAQWEVEIEVQQDNPAFKVHYDKSKKVTEHEVQTSCASLVDTNEQRPRGPGQENKSQSQNQRAMFTAQEEKVLLNVSPSPSPRPSPTKHKHDICLDQHNRKADSSITADLPVTSNELRSTSTERFVELVKKRAIPSQDIRAGRTESGTVLSVLENGEIHLKLHKSNEQFAELDNKCKITLEGNVKEGVQNLVKSTMKITAFECAEERPCPKNTTDVTQSVKEPGLNNGPQRLFLAPVNMDLGYSGFAAAVTTPDEFYIAVEEMLLIMNTVSTILKDLPRELSPLHEEHFISMSCCLVWSDSKNKWCRAEIVHFDKTQVVINLVDYGHCVCLHYNDRFQLRRLPDSLARLPKIAYPCTLRGIKPVKGQWTDEAVVFFQQCLCQKNLKIYFRQYISEAHLEADVIADGVYVAKNLVDAGHAEYTDIMLGLRFQEQTPIQIPQQKPYNPEQELTPSRMNTHPRRPTDDLKVDGSTEDDDASFGQGSEKAAENAAPAIENFDSQELKKMDISSTMTGERHCKYFHLQMLFFVLGLPSGNHTSELPVINVWLIDAWGCIK</sequence>
<evidence type="ECO:0000256" key="1">
    <source>
        <dbReference type="SAM" id="MobiDB-lite"/>
    </source>
</evidence>
<dbReference type="Gene3D" id="2.40.50.90">
    <property type="match status" value="5"/>
</dbReference>
<accession>A0AAY5L398</accession>
<feature type="compositionally biased region" description="Polar residues" evidence="1">
    <location>
        <begin position="1372"/>
        <end position="1381"/>
    </location>
</feature>
<name>A0AAY5L398_ESOLU</name>
<feature type="domain" description="Tudor" evidence="2">
    <location>
        <begin position="268"/>
        <end position="326"/>
    </location>
</feature>
<feature type="compositionally biased region" description="Basic and acidic residues" evidence="1">
    <location>
        <begin position="1780"/>
        <end position="1789"/>
    </location>
</feature>
<feature type="region of interest" description="Disordered" evidence="1">
    <location>
        <begin position="1057"/>
        <end position="1145"/>
    </location>
</feature>
<dbReference type="Pfam" id="PF00567">
    <property type="entry name" value="TUDOR"/>
    <property type="match status" value="7"/>
</dbReference>
<dbReference type="GeneTree" id="ENSGT00940000162581"/>
<feature type="compositionally biased region" description="Polar residues" evidence="1">
    <location>
        <begin position="1757"/>
        <end position="1775"/>
    </location>
</feature>
<dbReference type="SUPFAM" id="SSF63748">
    <property type="entry name" value="Tudor/PWWP/MBT"/>
    <property type="match status" value="7"/>
</dbReference>